<gene>
    <name evidence="2" type="ORF">BSTOLATCC_MIC65240</name>
</gene>
<accession>A0AAU9KD22</accession>
<feature type="transmembrane region" description="Helical" evidence="1">
    <location>
        <begin position="1137"/>
        <end position="1159"/>
    </location>
</feature>
<sequence>MENTFEKSSERKDLENLTTITRRERLYHSLANDRVHRWQTTLFDVFVRLESVDGKRKRNKFQILINYLALIIRKLQLLSLVLLDYNLEVSFTLMSLFNTLMVGTRLDVLSIKLDFEIEYLMALIASVYIWGVCFVLLYIQIYFKKRIFLKPIILSAQILGWLCEYIIFIPYIYTALIYIKYSWDQNHKVEEYGSKVSDNLSPLTALILIFGAIILQFILYFRTIYNCNPAYSLKNKRHRMYSLISLKDFFLQEVVTFCAFTNSVYYFEATCIISSLYMAWQYIAYLPFVTLFDNGFEASTWIMLIFGEISHIIAYHVGALHAKVLLMVFVFPAAMVLFYSLMRWRFDRIKNWSKDDPFTVELKIRKILLGIKLQDFTDELLEIIKKTYTEATKKFLSFKLMFIWESIFTLNYRNNKSLALLKLSKINFSCTEHLKIWYQSDKQVSSFYSFPDLEAEFLFYFLYKKLVNEERSEDLILLRYLKDMNEFKNKDLEVSSELWNVYRKISNISRHPARAINRACTKLIEVKHSFEIFAERMIKKYQADSELLSIYGSYMTDFLEQSEGNLFLARSRVLKESNDGGIEKLTGFKYQKGTSIMVVSGMFGSIGDILYLNNDILDLLKIECIDNVIGTSFCQFMPAPFDVMHYDILRRYLIFGDKVDLYRPHMFLITAENHCVEVSMHFRLVFYKQIPYFIADFNSRGHRKNLILHSPDGLIYAVSKDIKNFIGSREGTVFEVILNLAYYYEQYDTGQCFEYNEDFYCKMMRFKLAIDGFVLEVLYMADSLEAISPTSDTPPLFIKKRAGSFNEFAYRTDISMEPDEAWKKTTDVASNHTYASSILSKISIKRKTEVANLKIFTLCRALNMNIRIAIGVLFVVTFISIILETVLVNNLKMSDILNDLDYMRYLENSILLNIRSLDLISQGYKTAFTESYYRDLLQKTSESLEDRIILNNDKIHSYGFLHNIFSDNKASISELIEGNSVRVTYENLFHCAQAYVTHAKAIINTDISDFKTIYNDFYFIYYNLPTEMIRMLNESVYTISKDFEDHVDSTFLFLKFFKAAFFVPPIIMIILSIPTLIILEKINKENWHNLSHLDMDRQTYLRDKLIDRLRDLHGISVDFIEPKASTNENYSSIWKILIIKILLLQILSIAYYIAALYGFQIELNEILIYQSKFIFNHGLRRMLSENSYFWAREKFVGEFNNSFMNWIDKSPFPSFSVKLDFVINELEYLEKLLSDKDYSEFYSSNMVNLEVGNPCDAIEENLASCESSYVGVGINPAMKSYVNELKDYSVSSHSSWEDIVRLEKYSDVLARSTVFMTYNYLNSTDDKIDEKITGLMVATLLYFFSLIIVSIILVFHAVNKIKNELIGKIDILKYF</sequence>
<feature type="transmembrane region" description="Helical" evidence="1">
    <location>
        <begin position="203"/>
        <end position="225"/>
    </location>
</feature>
<feature type="transmembrane region" description="Helical" evidence="1">
    <location>
        <begin position="324"/>
        <end position="342"/>
    </location>
</feature>
<feature type="transmembrane region" description="Helical" evidence="1">
    <location>
        <begin position="64"/>
        <end position="83"/>
    </location>
</feature>
<comment type="caution">
    <text evidence="2">The sequence shown here is derived from an EMBL/GenBank/DDBJ whole genome shotgun (WGS) entry which is preliminary data.</text>
</comment>
<keyword evidence="1" id="KW-0472">Membrane</keyword>
<protein>
    <submittedName>
        <fullName evidence="2">Uncharacterized protein</fullName>
    </submittedName>
</protein>
<feature type="transmembrane region" description="Helical" evidence="1">
    <location>
        <begin position="159"/>
        <end position="183"/>
    </location>
</feature>
<organism evidence="2 3">
    <name type="scientific">Blepharisma stoltei</name>
    <dbReference type="NCBI Taxonomy" id="1481888"/>
    <lineage>
        <taxon>Eukaryota</taxon>
        <taxon>Sar</taxon>
        <taxon>Alveolata</taxon>
        <taxon>Ciliophora</taxon>
        <taxon>Postciliodesmatophora</taxon>
        <taxon>Heterotrichea</taxon>
        <taxon>Heterotrichida</taxon>
        <taxon>Blepharismidae</taxon>
        <taxon>Blepharisma</taxon>
    </lineage>
</organism>
<evidence type="ECO:0000313" key="3">
    <source>
        <dbReference type="Proteomes" id="UP001162131"/>
    </source>
</evidence>
<feature type="transmembrane region" description="Helical" evidence="1">
    <location>
        <begin position="1335"/>
        <end position="1358"/>
    </location>
</feature>
<evidence type="ECO:0000313" key="2">
    <source>
        <dbReference type="EMBL" id="CAG9335923.1"/>
    </source>
</evidence>
<dbReference type="EMBL" id="CAJZBQ010000063">
    <property type="protein sequence ID" value="CAG9335923.1"/>
    <property type="molecule type" value="Genomic_DNA"/>
</dbReference>
<name>A0AAU9KD22_9CILI</name>
<proteinExistence type="predicted"/>
<feature type="transmembrane region" description="Helical" evidence="1">
    <location>
        <begin position="868"/>
        <end position="888"/>
    </location>
</feature>
<reference evidence="2" key="1">
    <citation type="submission" date="2021-09" db="EMBL/GenBank/DDBJ databases">
        <authorList>
            <consortium name="AG Swart"/>
            <person name="Singh M."/>
            <person name="Singh A."/>
            <person name="Seah K."/>
            <person name="Emmerich C."/>
        </authorList>
    </citation>
    <scope>NUCLEOTIDE SEQUENCE</scope>
    <source>
        <strain evidence="2">ATCC30299</strain>
    </source>
</reference>
<keyword evidence="1" id="KW-0812">Transmembrane</keyword>
<feature type="transmembrane region" description="Helical" evidence="1">
    <location>
        <begin position="119"/>
        <end position="139"/>
    </location>
</feature>
<dbReference type="Proteomes" id="UP001162131">
    <property type="component" value="Unassembled WGS sequence"/>
</dbReference>
<keyword evidence="3" id="KW-1185">Reference proteome</keyword>
<keyword evidence="1" id="KW-1133">Transmembrane helix</keyword>
<evidence type="ECO:0000256" key="1">
    <source>
        <dbReference type="SAM" id="Phobius"/>
    </source>
</evidence>
<feature type="transmembrane region" description="Helical" evidence="1">
    <location>
        <begin position="272"/>
        <end position="292"/>
    </location>
</feature>
<feature type="transmembrane region" description="Helical" evidence="1">
    <location>
        <begin position="1059"/>
        <end position="1079"/>
    </location>
</feature>